<feature type="non-terminal residue" evidence="3">
    <location>
        <position position="1"/>
    </location>
</feature>
<accession>A0A9Q0SAU5</accession>
<protein>
    <submittedName>
        <fullName evidence="3">Uncharacterized protein</fullName>
    </submittedName>
</protein>
<keyword evidence="2" id="KW-0472">Membrane</keyword>
<proteinExistence type="predicted"/>
<keyword evidence="2" id="KW-0812">Transmembrane</keyword>
<gene>
    <name evidence="3" type="ORF">OIU85_017818</name>
</gene>
<evidence type="ECO:0000256" key="2">
    <source>
        <dbReference type="SAM" id="Phobius"/>
    </source>
</evidence>
<dbReference type="EMBL" id="JAPFFL010000021">
    <property type="protein sequence ID" value="KAJ6670293.1"/>
    <property type="molecule type" value="Genomic_DNA"/>
</dbReference>
<evidence type="ECO:0000256" key="1">
    <source>
        <dbReference type="SAM" id="MobiDB-lite"/>
    </source>
</evidence>
<sequence>PPCMALRRNMHGVHRNRGGCSSHLPVSSCKFPYRGANYGWMLFMSGNLQGVILVKFLATLRGLKKKAKGKDVEPLATLDRKSRRPRDNQWHKYSPTDCCGGGFYTSSREEDSRSAPMNDTI</sequence>
<name>A0A9Q0SAU5_SALVM</name>
<organism evidence="3 4">
    <name type="scientific">Salix viminalis</name>
    <name type="common">Common osier</name>
    <name type="synonym">Basket willow</name>
    <dbReference type="NCBI Taxonomy" id="40686"/>
    <lineage>
        <taxon>Eukaryota</taxon>
        <taxon>Viridiplantae</taxon>
        <taxon>Streptophyta</taxon>
        <taxon>Embryophyta</taxon>
        <taxon>Tracheophyta</taxon>
        <taxon>Spermatophyta</taxon>
        <taxon>Magnoliopsida</taxon>
        <taxon>eudicotyledons</taxon>
        <taxon>Gunneridae</taxon>
        <taxon>Pentapetalae</taxon>
        <taxon>rosids</taxon>
        <taxon>fabids</taxon>
        <taxon>Malpighiales</taxon>
        <taxon>Salicaceae</taxon>
        <taxon>Saliceae</taxon>
        <taxon>Salix</taxon>
    </lineage>
</organism>
<evidence type="ECO:0000313" key="4">
    <source>
        <dbReference type="Proteomes" id="UP001151529"/>
    </source>
</evidence>
<keyword evidence="4" id="KW-1185">Reference proteome</keyword>
<dbReference type="AlphaFoldDB" id="A0A9Q0SAU5"/>
<evidence type="ECO:0000313" key="3">
    <source>
        <dbReference type="EMBL" id="KAJ6670293.1"/>
    </source>
</evidence>
<dbReference type="Proteomes" id="UP001151529">
    <property type="component" value="Unassembled WGS sequence"/>
</dbReference>
<feature type="transmembrane region" description="Helical" evidence="2">
    <location>
        <begin position="38"/>
        <end position="58"/>
    </location>
</feature>
<comment type="caution">
    <text evidence="3">The sequence shown here is derived from an EMBL/GenBank/DDBJ whole genome shotgun (WGS) entry which is preliminary data.</text>
</comment>
<keyword evidence="2" id="KW-1133">Transmembrane helix</keyword>
<feature type="region of interest" description="Disordered" evidence="1">
    <location>
        <begin position="65"/>
        <end position="121"/>
    </location>
</feature>
<reference evidence="3 4" key="1">
    <citation type="journal article" date="2023" name="Int. J. Mol. Sci.">
        <title>De Novo Assembly and Annotation of 11 Diverse Shrub Willow (Salix) Genomes Reveals Novel Gene Organization in Sex-Linked Regions.</title>
        <authorList>
            <person name="Hyden B."/>
            <person name="Feng K."/>
            <person name="Yates T.B."/>
            <person name="Jawdy S."/>
            <person name="Cereghino C."/>
            <person name="Smart L.B."/>
            <person name="Muchero W."/>
        </authorList>
    </citation>
    <scope>NUCLEOTIDE SEQUENCE [LARGE SCALE GENOMIC DNA]</scope>
    <source>
        <tissue evidence="3">Shoot tip</tissue>
    </source>
</reference>